<comment type="caution">
    <text evidence="1">The sequence shown here is derived from an EMBL/GenBank/DDBJ whole genome shotgun (WGS) entry which is preliminary data.</text>
</comment>
<name>A0A9N9I6Z8_9GLOM</name>
<evidence type="ECO:0000313" key="1">
    <source>
        <dbReference type="EMBL" id="CAG8724370.1"/>
    </source>
</evidence>
<sequence length="199" mass="22808">MFADFKLATEGKLRSVEPNVIRSNNLEVLLTSINNNHWDIFNVLNKKKPESLTELAKLLNQAMGIVKLKKEGKETRPIVLYDEIKLLSELTIMTENKNNQTEEMTFLVIANQPGVKEEITRQDIQRALISQQEFIEKNLSQNSILNSAIIGERKGLVMVKVHLSDETTRETIRKANGIDVTEAIFQDEKTAKEYRGYEF</sequence>
<protein>
    <submittedName>
        <fullName evidence="1">1784_t:CDS:1</fullName>
    </submittedName>
</protein>
<proteinExistence type="predicted"/>
<dbReference type="OrthoDB" id="10548190at2759"/>
<gene>
    <name evidence="1" type="ORF">RFULGI_LOCUS11680</name>
</gene>
<reference evidence="1" key="1">
    <citation type="submission" date="2021-06" db="EMBL/GenBank/DDBJ databases">
        <authorList>
            <person name="Kallberg Y."/>
            <person name="Tangrot J."/>
            <person name="Rosling A."/>
        </authorList>
    </citation>
    <scope>NUCLEOTIDE SEQUENCE</scope>
    <source>
        <strain evidence="1">IN212</strain>
    </source>
</reference>
<dbReference type="EMBL" id="CAJVPZ010026004">
    <property type="protein sequence ID" value="CAG8724370.1"/>
    <property type="molecule type" value="Genomic_DNA"/>
</dbReference>
<accession>A0A9N9I6Z8</accession>
<dbReference type="Proteomes" id="UP000789396">
    <property type="component" value="Unassembled WGS sequence"/>
</dbReference>
<evidence type="ECO:0000313" key="2">
    <source>
        <dbReference type="Proteomes" id="UP000789396"/>
    </source>
</evidence>
<dbReference type="AlphaFoldDB" id="A0A9N9I6Z8"/>
<organism evidence="1 2">
    <name type="scientific">Racocetra fulgida</name>
    <dbReference type="NCBI Taxonomy" id="60492"/>
    <lineage>
        <taxon>Eukaryota</taxon>
        <taxon>Fungi</taxon>
        <taxon>Fungi incertae sedis</taxon>
        <taxon>Mucoromycota</taxon>
        <taxon>Glomeromycotina</taxon>
        <taxon>Glomeromycetes</taxon>
        <taxon>Diversisporales</taxon>
        <taxon>Gigasporaceae</taxon>
        <taxon>Racocetra</taxon>
    </lineage>
</organism>
<keyword evidence="2" id="KW-1185">Reference proteome</keyword>